<dbReference type="PROSITE" id="PS00373">
    <property type="entry name" value="GART"/>
    <property type="match status" value="1"/>
</dbReference>
<dbReference type="InterPro" id="IPR001555">
    <property type="entry name" value="GART_AS"/>
</dbReference>
<feature type="domain" description="Formyl transferase C-terminal" evidence="10">
    <location>
        <begin position="202"/>
        <end position="305"/>
    </location>
</feature>
<evidence type="ECO:0000259" key="9">
    <source>
        <dbReference type="Pfam" id="PF00551"/>
    </source>
</evidence>
<evidence type="ECO:0000256" key="2">
    <source>
        <dbReference type="ARBA" id="ARBA00010699"/>
    </source>
</evidence>
<evidence type="ECO:0000256" key="1">
    <source>
        <dbReference type="ARBA" id="ARBA00002606"/>
    </source>
</evidence>
<dbReference type="NCBIfam" id="TIGR00460">
    <property type="entry name" value="fmt"/>
    <property type="match status" value="1"/>
</dbReference>
<dbReference type="InterPro" id="IPR044135">
    <property type="entry name" value="Met-tRNA-FMT_C"/>
</dbReference>
<dbReference type="InterPro" id="IPR002376">
    <property type="entry name" value="Formyl_transf_N"/>
</dbReference>
<dbReference type="GO" id="GO:0005829">
    <property type="term" value="C:cytosol"/>
    <property type="evidence" value="ECO:0007669"/>
    <property type="project" value="TreeGrafter"/>
</dbReference>
<evidence type="ECO:0000256" key="6">
    <source>
        <dbReference type="ARBA" id="ARBA00022917"/>
    </source>
</evidence>
<name>A0A2G9YXN0_9BACT</name>
<comment type="catalytic activity">
    <reaction evidence="7 8">
        <text>L-methionyl-tRNA(fMet) + (6R)-10-formyltetrahydrofolate = N-formyl-L-methionyl-tRNA(fMet) + (6S)-5,6,7,8-tetrahydrofolate + H(+)</text>
        <dbReference type="Rhea" id="RHEA:24380"/>
        <dbReference type="Rhea" id="RHEA-COMP:9952"/>
        <dbReference type="Rhea" id="RHEA-COMP:9953"/>
        <dbReference type="ChEBI" id="CHEBI:15378"/>
        <dbReference type="ChEBI" id="CHEBI:57453"/>
        <dbReference type="ChEBI" id="CHEBI:78530"/>
        <dbReference type="ChEBI" id="CHEBI:78844"/>
        <dbReference type="ChEBI" id="CHEBI:195366"/>
        <dbReference type="EC" id="2.1.2.9"/>
    </reaction>
</comment>
<dbReference type="AlphaFoldDB" id="A0A2G9YXN0"/>
<dbReference type="Proteomes" id="UP000230273">
    <property type="component" value="Unassembled WGS sequence"/>
</dbReference>
<dbReference type="PANTHER" id="PTHR11138:SF5">
    <property type="entry name" value="METHIONYL-TRNA FORMYLTRANSFERASE, MITOCHONDRIAL"/>
    <property type="match status" value="1"/>
</dbReference>
<gene>
    <name evidence="8" type="primary">fmt</name>
    <name evidence="11" type="ORF">COX36_00275</name>
</gene>
<dbReference type="HAMAP" id="MF_00182">
    <property type="entry name" value="Formyl_trans"/>
    <property type="match status" value="1"/>
</dbReference>
<dbReference type="CDD" id="cd08646">
    <property type="entry name" value="FMT_core_Met-tRNA-FMT_N"/>
    <property type="match status" value="1"/>
</dbReference>
<evidence type="ECO:0000256" key="7">
    <source>
        <dbReference type="ARBA" id="ARBA00048558"/>
    </source>
</evidence>
<evidence type="ECO:0000256" key="3">
    <source>
        <dbReference type="ARBA" id="ARBA00012261"/>
    </source>
</evidence>
<protein>
    <recommendedName>
        <fullName evidence="4 8">Methionyl-tRNA formyltransferase</fullName>
        <ecNumber evidence="3 8">2.1.2.9</ecNumber>
    </recommendedName>
</protein>
<keyword evidence="6 8" id="KW-0648">Protein biosynthesis</keyword>
<dbReference type="Gene3D" id="3.40.50.170">
    <property type="entry name" value="Formyl transferase, N-terminal domain"/>
    <property type="match status" value="1"/>
</dbReference>
<feature type="domain" description="Formyl transferase N-terminal" evidence="9">
    <location>
        <begin position="1"/>
        <end position="178"/>
    </location>
</feature>
<organism evidence="11 12">
    <name type="scientific">Candidatus Nealsonbacteria bacterium CG23_combo_of_CG06-09_8_20_14_all_38_19</name>
    <dbReference type="NCBI Taxonomy" id="1974721"/>
    <lineage>
        <taxon>Bacteria</taxon>
        <taxon>Candidatus Nealsoniibacteriota</taxon>
    </lineage>
</organism>
<dbReference type="InterPro" id="IPR036477">
    <property type="entry name" value="Formyl_transf_N_sf"/>
</dbReference>
<proteinExistence type="inferred from homology"/>
<dbReference type="GO" id="GO:0004479">
    <property type="term" value="F:methionyl-tRNA formyltransferase activity"/>
    <property type="evidence" value="ECO:0007669"/>
    <property type="project" value="UniProtKB-UniRule"/>
</dbReference>
<comment type="function">
    <text evidence="1 8">Attaches a formyl group to the free amino group of methionyl-tRNA(fMet). The formyl group appears to play a dual role in the initiator identity of N-formylmethionyl-tRNA by promoting its recognition by IF2 and preventing the misappropriation of this tRNA by the elongation apparatus.</text>
</comment>
<evidence type="ECO:0000256" key="5">
    <source>
        <dbReference type="ARBA" id="ARBA00022679"/>
    </source>
</evidence>
<accession>A0A2G9YXN0</accession>
<evidence type="ECO:0000313" key="12">
    <source>
        <dbReference type="Proteomes" id="UP000230273"/>
    </source>
</evidence>
<keyword evidence="5 8" id="KW-0808">Transferase</keyword>
<evidence type="ECO:0000256" key="4">
    <source>
        <dbReference type="ARBA" id="ARBA00016014"/>
    </source>
</evidence>
<evidence type="ECO:0000256" key="8">
    <source>
        <dbReference type="HAMAP-Rule" id="MF_00182"/>
    </source>
</evidence>
<dbReference type="CDD" id="cd08704">
    <property type="entry name" value="Met_tRNA_FMT_C"/>
    <property type="match status" value="1"/>
</dbReference>
<dbReference type="InterPro" id="IPR005793">
    <property type="entry name" value="Formyl_trans_C"/>
</dbReference>
<dbReference type="Pfam" id="PF00551">
    <property type="entry name" value="Formyl_trans_N"/>
    <property type="match status" value="1"/>
</dbReference>
<evidence type="ECO:0000313" key="11">
    <source>
        <dbReference type="EMBL" id="PIP24005.1"/>
    </source>
</evidence>
<dbReference type="SUPFAM" id="SSF53328">
    <property type="entry name" value="Formyltransferase"/>
    <property type="match status" value="1"/>
</dbReference>
<dbReference type="InterPro" id="IPR041711">
    <property type="entry name" value="Met-tRNA-FMT_N"/>
</dbReference>
<sequence length="314" mass="35442">MKIVFIGTPEFGAIVLERLCQSNFKPVLVITAPDKPVGRKQIIVPPPVKIVSEKYNIPVLQPEKITETKKELEKISPDLIVLTAYGKILPKDILSIPKYGCLNIHPSLLPKYRGASPIQTAILNGDKKTGITIILMVEKMDEGPVLTSKKYKIETNVTYKELEKELAKLGGKALVETILKWIKKRIKPKPQDNSKAVYTKILTREDGVVDWKKPAEFIERQVRAFNPWPGTFCNYQQIEKPQKMKILEANVLKQTKHGPFGPPGKTFLAPDDKIAVQTGKDFLIITMLQPEGKKPMSSADFLRGHWDFIGIIFY</sequence>
<dbReference type="EMBL" id="PCRP01000004">
    <property type="protein sequence ID" value="PIP24005.1"/>
    <property type="molecule type" value="Genomic_DNA"/>
</dbReference>
<comment type="caution">
    <text evidence="11">The sequence shown here is derived from an EMBL/GenBank/DDBJ whole genome shotgun (WGS) entry which is preliminary data.</text>
</comment>
<dbReference type="Pfam" id="PF02911">
    <property type="entry name" value="Formyl_trans_C"/>
    <property type="match status" value="1"/>
</dbReference>
<dbReference type="Gene3D" id="3.10.25.10">
    <property type="entry name" value="Formyl transferase, C-terminal domain"/>
    <property type="match status" value="1"/>
</dbReference>
<feature type="binding site" evidence="8">
    <location>
        <begin position="107"/>
        <end position="110"/>
    </location>
    <ligand>
        <name>(6S)-5,6,7,8-tetrahydrofolate</name>
        <dbReference type="ChEBI" id="CHEBI:57453"/>
    </ligand>
</feature>
<dbReference type="InterPro" id="IPR037022">
    <property type="entry name" value="Formyl_trans_C_sf"/>
</dbReference>
<evidence type="ECO:0000259" key="10">
    <source>
        <dbReference type="Pfam" id="PF02911"/>
    </source>
</evidence>
<dbReference type="InterPro" id="IPR005794">
    <property type="entry name" value="Fmt"/>
</dbReference>
<dbReference type="SUPFAM" id="SSF50486">
    <property type="entry name" value="FMT C-terminal domain-like"/>
    <property type="match status" value="1"/>
</dbReference>
<dbReference type="PANTHER" id="PTHR11138">
    <property type="entry name" value="METHIONYL-TRNA FORMYLTRANSFERASE"/>
    <property type="match status" value="1"/>
</dbReference>
<dbReference type="EC" id="2.1.2.9" evidence="3 8"/>
<reference evidence="11 12" key="1">
    <citation type="submission" date="2017-09" db="EMBL/GenBank/DDBJ databases">
        <title>Depth-based differentiation of microbial function through sediment-hosted aquifers and enrichment of novel symbionts in the deep terrestrial subsurface.</title>
        <authorList>
            <person name="Probst A.J."/>
            <person name="Ladd B."/>
            <person name="Jarett J.K."/>
            <person name="Geller-Mcgrath D.E."/>
            <person name="Sieber C.M."/>
            <person name="Emerson J.B."/>
            <person name="Anantharaman K."/>
            <person name="Thomas B.C."/>
            <person name="Malmstrom R."/>
            <person name="Stieglmeier M."/>
            <person name="Klingl A."/>
            <person name="Woyke T."/>
            <person name="Ryan C.M."/>
            <person name="Banfield J.F."/>
        </authorList>
    </citation>
    <scope>NUCLEOTIDE SEQUENCE [LARGE SCALE GENOMIC DNA]</scope>
    <source>
        <strain evidence="11">CG23_combo_of_CG06-09_8_20_14_all_38_19</strain>
    </source>
</reference>
<dbReference type="InterPro" id="IPR011034">
    <property type="entry name" value="Formyl_transferase-like_C_sf"/>
</dbReference>
<comment type="similarity">
    <text evidence="2 8">Belongs to the Fmt family.</text>
</comment>